<dbReference type="PANTHER" id="PTHR43471">
    <property type="entry name" value="ABC TRANSPORTER PERMEASE"/>
    <property type="match status" value="1"/>
</dbReference>
<accession>A0A7K1L803</accession>
<gene>
    <name evidence="2" type="ORF">GNZ18_28815</name>
</gene>
<feature type="transmembrane region" description="Helical" evidence="1">
    <location>
        <begin position="294"/>
        <end position="314"/>
    </location>
</feature>
<dbReference type="EMBL" id="WOFH01000011">
    <property type="protein sequence ID" value="MUN40574.1"/>
    <property type="molecule type" value="Genomic_DNA"/>
</dbReference>
<feature type="transmembrane region" description="Helical" evidence="1">
    <location>
        <begin position="143"/>
        <end position="164"/>
    </location>
</feature>
<reference evidence="2 3" key="1">
    <citation type="submission" date="2019-11" db="EMBL/GenBank/DDBJ databases">
        <authorList>
            <person name="Cao P."/>
        </authorList>
    </citation>
    <scope>NUCLEOTIDE SEQUENCE [LARGE SCALE GENOMIC DNA]</scope>
    <source>
        <strain evidence="2 3">NEAU-AAG5</strain>
    </source>
</reference>
<name>A0A7K1L803_9ACTN</name>
<evidence type="ECO:0000313" key="3">
    <source>
        <dbReference type="Proteomes" id="UP000432015"/>
    </source>
</evidence>
<keyword evidence="3" id="KW-1185">Reference proteome</keyword>
<keyword evidence="1" id="KW-0472">Membrane</keyword>
<feature type="transmembrane region" description="Helical" evidence="1">
    <location>
        <begin position="25"/>
        <end position="45"/>
    </location>
</feature>
<sequence length="331" mass="35308">MTARGAALVARQEIRTRLRTGRWRVLLAVWFAVVNGLALLFRLALEADSTSRYGSPGVPMFGGVLLAVLVLTLLITPALSAQSINGDRERGTLATLQVTPLAPGDIAFGKLAASWGTGLVVLLLTVPSLLWPVAEGAIGPMRAVAVLLVTALLIGVVCAVSQGWSALLARSITSVLLSYLTVFALIVGTPLLFTIAVPITSEQGVDGYDNDRTDRIWWLLAPNPVVILADAAPSLPKRRIIIDEGAGSGGHRVDYYEAPPNDPLGSISRGVRRLRLDDGHYRPSYAERSDGPPVWPFGLAFDLVLGAGAVWVSASRLRTPLYRVPKGVRIA</sequence>
<evidence type="ECO:0000313" key="2">
    <source>
        <dbReference type="EMBL" id="MUN40574.1"/>
    </source>
</evidence>
<keyword evidence="1" id="KW-0812">Transmembrane</keyword>
<dbReference type="AlphaFoldDB" id="A0A7K1L803"/>
<dbReference type="Proteomes" id="UP000432015">
    <property type="component" value="Unassembled WGS sequence"/>
</dbReference>
<comment type="caution">
    <text evidence="2">The sequence shown here is derived from an EMBL/GenBank/DDBJ whole genome shotgun (WGS) entry which is preliminary data.</text>
</comment>
<feature type="transmembrane region" description="Helical" evidence="1">
    <location>
        <begin position="176"/>
        <end position="199"/>
    </location>
</feature>
<protein>
    <submittedName>
        <fullName evidence="2">ABC transporter permease</fullName>
    </submittedName>
</protein>
<feature type="transmembrane region" description="Helical" evidence="1">
    <location>
        <begin position="57"/>
        <end position="80"/>
    </location>
</feature>
<proteinExistence type="predicted"/>
<evidence type="ECO:0000256" key="1">
    <source>
        <dbReference type="SAM" id="Phobius"/>
    </source>
</evidence>
<feature type="transmembrane region" description="Helical" evidence="1">
    <location>
        <begin position="111"/>
        <end position="131"/>
    </location>
</feature>
<dbReference type="RefSeq" id="WP_156219715.1">
    <property type="nucleotide sequence ID" value="NZ_WOFH01000011.1"/>
</dbReference>
<keyword evidence="1" id="KW-1133">Transmembrane helix</keyword>
<organism evidence="2 3">
    <name type="scientific">Actinomadura litoris</name>
    <dbReference type="NCBI Taxonomy" id="2678616"/>
    <lineage>
        <taxon>Bacteria</taxon>
        <taxon>Bacillati</taxon>
        <taxon>Actinomycetota</taxon>
        <taxon>Actinomycetes</taxon>
        <taxon>Streptosporangiales</taxon>
        <taxon>Thermomonosporaceae</taxon>
        <taxon>Actinomadura</taxon>
    </lineage>
</organism>